<evidence type="ECO:0000313" key="2">
    <source>
        <dbReference type="EMBL" id="MDQ0994919.1"/>
    </source>
</evidence>
<dbReference type="Gene3D" id="3.90.550.10">
    <property type="entry name" value="Spore Coat Polysaccharide Biosynthesis Protein SpsA, Chain A"/>
    <property type="match status" value="1"/>
</dbReference>
<feature type="domain" description="Glycosyltransferase 2-like" evidence="1">
    <location>
        <begin position="17"/>
        <end position="205"/>
    </location>
</feature>
<gene>
    <name evidence="2" type="ORF">QFZ34_000096</name>
</gene>
<organism evidence="2 3">
    <name type="scientific">Phyllobacterium ifriqiyense</name>
    <dbReference type="NCBI Taxonomy" id="314238"/>
    <lineage>
        <taxon>Bacteria</taxon>
        <taxon>Pseudomonadati</taxon>
        <taxon>Pseudomonadota</taxon>
        <taxon>Alphaproteobacteria</taxon>
        <taxon>Hyphomicrobiales</taxon>
        <taxon>Phyllobacteriaceae</taxon>
        <taxon>Phyllobacterium</taxon>
    </lineage>
</organism>
<dbReference type="InterPro" id="IPR029044">
    <property type="entry name" value="Nucleotide-diphossugar_trans"/>
</dbReference>
<dbReference type="InterPro" id="IPR001173">
    <property type="entry name" value="Glyco_trans_2-like"/>
</dbReference>
<evidence type="ECO:0000259" key="1">
    <source>
        <dbReference type="Pfam" id="PF00535"/>
    </source>
</evidence>
<keyword evidence="3" id="KW-1185">Reference proteome</keyword>
<dbReference type="EMBL" id="JAUSZT010000001">
    <property type="protein sequence ID" value="MDQ0994919.1"/>
    <property type="molecule type" value="Genomic_DNA"/>
</dbReference>
<proteinExistence type="predicted"/>
<dbReference type="SUPFAM" id="SSF53448">
    <property type="entry name" value="Nucleotide-diphospho-sugar transferases"/>
    <property type="match status" value="1"/>
</dbReference>
<sequence length="274" mass="31140">MVESAYPDAETYELTIAIVIFQPDQETVLKTIQSLRHALQFVSLKRVKVFLIDNTPVISSYDWLLETMADLSFEIINGQGNVGFGRANNIVADAVGKYHLVLNPDVEMDQEALANAIAFMEAHGDCGLLTPQAFNPDGTRQYLCKRYPTVLDLLLRGFAPRGVKQLFTARLNRYEMRDQIGDAVFWNPPIISGCFMFFRGDVFQKTGGFDPRYLLYFEDFDISLRTAKFAEIAYVPTVRIVHEGGNAARKGWWHIRQFARSALIFFSTHPLKLI</sequence>
<protein>
    <submittedName>
        <fullName evidence="2">GT2 family glycosyltransferase</fullName>
    </submittedName>
</protein>
<evidence type="ECO:0000313" key="3">
    <source>
        <dbReference type="Proteomes" id="UP001237780"/>
    </source>
</evidence>
<reference evidence="2 3" key="1">
    <citation type="submission" date="2023-07" db="EMBL/GenBank/DDBJ databases">
        <title>Comparative genomics of wheat-associated soil bacteria to identify genetic determinants of phenazine resistance.</title>
        <authorList>
            <person name="Mouncey N."/>
        </authorList>
    </citation>
    <scope>NUCLEOTIDE SEQUENCE [LARGE SCALE GENOMIC DNA]</scope>
    <source>
        <strain evidence="2 3">W4I11</strain>
    </source>
</reference>
<comment type="caution">
    <text evidence="2">The sequence shown here is derived from an EMBL/GenBank/DDBJ whole genome shotgun (WGS) entry which is preliminary data.</text>
</comment>
<name>A0ABU0S2F9_9HYPH</name>
<dbReference type="Pfam" id="PF00535">
    <property type="entry name" value="Glycos_transf_2"/>
    <property type="match status" value="1"/>
</dbReference>
<dbReference type="RefSeq" id="WP_307275415.1">
    <property type="nucleotide sequence ID" value="NZ_JAUSZT010000001.1"/>
</dbReference>
<dbReference type="PANTHER" id="PTHR43179">
    <property type="entry name" value="RHAMNOSYLTRANSFERASE WBBL"/>
    <property type="match status" value="1"/>
</dbReference>
<dbReference type="Proteomes" id="UP001237780">
    <property type="component" value="Unassembled WGS sequence"/>
</dbReference>
<dbReference type="PANTHER" id="PTHR43179:SF10">
    <property type="entry name" value="GLYCOSYL TRANSFERASE"/>
    <property type="match status" value="1"/>
</dbReference>
<accession>A0ABU0S2F9</accession>